<organism evidence="2 3">
    <name type="scientific">Mycobacterium leprae</name>
    <dbReference type="NCBI Taxonomy" id="1769"/>
    <lineage>
        <taxon>Bacteria</taxon>
        <taxon>Bacillati</taxon>
        <taxon>Actinomycetota</taxon>
        <taxon>Actinomycetes</taxon>
        <taxon>Mycobacteriales</taxon>
        <taxon>Mycobacteriaceae</taxon>
        <taxon>Mycobacterium</taxon>
    </lineage>
</organism>
<feature type="compositionally biased region" description="Polar residues" evidence="1">
    <location>
        <begin position="1"/>
        <end position="14"/>
    </location>
</feature>
<proteinExistence type="predicted"/>
<evidence type="ECO:0000256" key="1">
    <source>
        <dbReference type="SAM" id="MobiDB-lite"/>
    </source>
</evidence>
<accession>A0AAD0KRJ8</accession>
<protein>
    <submittedName>
        <fullName evidence="2">Uncharacterized protein</fullName>
    </submittedName>
</protein>
<reference evidence="2 3" key="1">
    <citation type="submission" date="2018-05" db="EMBL/GenBank/DDBJ databases">
        <title>Evolution of small genomes with special reference to Mycobacterium leprae.</title>
        <authorList>
            <person name="Mohanty P.S."/>
            <person name="Bansal A.K."/>
            <person name="Gupta U.D."/>
            <person name="Naaz F."/>
            <person name="Dwivedi V.D."/>
            <person name="Singh H."/>
            <person name="Gupta G."/>
            <person name="Sharma S."/>
            <person name="Arora M."/>
        </authorList>
    </citation>
    <scope>NUCLEOTIDE SEQUENCE [LARGE SCALE GENOMIC DNA]</scope>
    <source>
        <strain evidence="2 3">MRHRU-235-G</strain>
    </source>
</reference>
<dbReference type="AlphaFoldDB" id="A0AAD0KRJ8"/>
<feature type="region of interest" description="Disordered" evidence="1">
    <location>
        <begin position="1"/>
        <end position="20"/>
    </location>
</feature>
<evidence type="ECO:0000313" key="3">
    <source>
        <dbReference type="Proteomes" id="UP000249682"/>
    </source>
</evidence>
<evidence type="ECO:0000313" key="2">
    <source>
        <dbReference type="EMBL" id="AWV47715.1"/>
    </source>
</evidence>
<sequence>MPNPVDQLSGQIDTHQLPPRPVTFSALSQERPSSTVINAPKRFNSKLGGGFVISINADDRHRQPMFMRPGGAVRLWAKF</sequence>
<name>A0AAD0KRJ8_MYCLR</name>
<gene>
    <name evidence="2" type="ORF">DIJ64_05420</name>
</gene>
<dbReference type="Proteomes" id="UP000249682">
    <property type="component" value="Chromosome"/>
</dbReference>
<dbReference type="EMBL" id="CP029543">
    <property type="protein sequence ID" value="AWV47715.1"/>
    <property type="molecule type" value="Genomic_DNA"/>
</dbReference>